<comment type="caution">
    <text evidence="1">The sequence shown here is derived from an EMBL/GenBank/DDBJ whole genome shotgun (WGS) entry which is preliminary data.</text>
</comment>
<gene>
    <name evidence="1" type="ORF">G7K_2631-t1</name>
</gene>
<reference evidence="1 2" key="2">
    <citation type="journal article" date="2014" name="J. Gen. Appl. Microbiol.">
        <title>The early diverging ascomycetous budding yeast Saitoella complicata has three histone deacetylases belonging to the Clr6, Hos2, and Rpd3 lineages.</title>
        <authorList>
            <person name="Nishida H."/>
            <person name="Matsumoto T."/>
            <person name="Kondo S."/>
            <person name="Hamamoto M."/>
            <person name="Yoshikawa H."/>
        </authorList>
    </citation>
    <scope>NUCLEOTIDE SEQUENCE [LARGE SCALE GENOMIC DNA]</scope>
    <source>
        <strain evidence="1 2">NRRL Y-17804</strain>
    </source>
</reference>
<dbReference type="EMBL" id="BACD03000015">
    <property type="protein sequence ID" value="GAO48458.1"/>
    <property type="molecule type" value="Genomic_DNA"/>
</dbReference>
<reference evidence="1 2" key="3">
    <citation type="journal article" date="2015" name="Genome Announc.">
        <title>Draft Genome Sequence of the Archiascomycetous Yeast Saitoella complicata.</title>
        <authorList>
            <person name="Yamauchi K."/>
            <person name="Kondo S."/>
            <person name="Hamamoto M."/>
            <person name="Takahashi Y."/>
            <person name="Ogura Y."/>
            <person name="Hayashi T."/>
            <person name="Nishida H."/>
        </authorList>
    </citation>
    <scope>NUCLEOTIDE SEQUENCE [LARGE SCALE GENOMIC DNA]</scope>
    <source>
        <strain evidence="1 2">NRRL Y-17804</strain>
    </source>
</reference>
<proteinExistence type="predicted"/>
<keyword evidence="2" id="KW-1185">Reference proteome</keyword>
<name>A0A0E9NF72_SAICN</name>
<reference evidence="1 2" key="1">
    <citation type="journal article" date="2011" name="J. Gen. Appl. Microbiol.">
        <title>Draft genome sequencing of the enigmatic yeast Saitoella complicata.</title>
        <authorList>
            <person name="Nishida H."/>
            <person name="Hamamoto M."/>
            <person name="Sugiyama J."/>
        </authorList>
    </citation>
    <scope>NUCLEOTIDE SEQUENCE [LARGE SCALE GENOMIC DNA]</scope>
    <source>
        <strain evidence="1 2">NRRL Y-17804</strain>
    </source>
</reference>
<accession>A0A0E9NF72</accession>
<sequence>MTSQSTRDLSHGAHCLNILRVPLLQHFRHTRARRIANEAYTRIRMDHSKLWGKSISGLACVQQIRVVLGHELPRPLGEKAKI</sequence>
<evidence type="ECO:0000313" key="1">
    <source>
        <dbReference type="EMBL" id="GAO48458.1"/>
    </source>
</evidence>
<evidence type="ECO:0000313" key="2">
    <source>
        <dbReference type="Proteomes" id="UP000033140"/>
    </source>
</evidence>
<dbReference type="AlphaFoldDB" id="A0A0E9NF72"/>
<protein>
    <submittedName>
        <fullName evidence="1">Uncharacterized protein</fullName>
    </submittedName>
</protein>
<organism evidence="1 2">
    <name type="scientific">Saitoella complicata (strain BCRC 22490 / CBS 7301 / JCM 7358 / NBRC 10748 / NRRL Y-17804)</name>
    <dbReference type="NCBI Taxonomy" id="698492"/>
    <lineage>
        <taxon>Eukaryota</taxon>
        <taxon>Fungi</taxon>
        <taxon>Dikarya</taxon>
        <taxon>Ascomycota</taxon>
        <taxon>Taphrinomycotina</taxon>
        <taxon>Taphrinomycotina incertae sedis</taxon>
        <taxon>Saitoella</taxon>
    </lineage>
</organism>
<dbReference type="Proteomes" id="UP000033140">
    <property type="component" value="Unassembled WGS sequence"/>
</dbReference>